<dbReference type="Proteomes" id="UP000789901">
    <property type="component" value="Unassembled WGS sequence"/>
</dbReference>
<name>A0ABN7X5T8_GIGMA</name>
<dbReference type="EMBL" id="CAJVQB010092898">
    <property type="protein sequence ID" value="CAG8848634.1"/>
    <property type="molecule type" value="Genomic_DNA"/>
</dbReference>
<accession>A0ABN7X5T8</accession>
<evidence type="ECO:0000313" key="1">
    <source>
        <dbReference type="EMBL" id="CAG8848634.1"/>
    </source>
</evidence>
<feature type="non-terminal residue" evidence="1">
    <location>
        <position position="1"/>
    </location>
</feature>
<protein>
    <submittedName>
        <fullName evidence="1">29696_t:CDS:1</fullName>
    </submittedName>
</protein>
<proteinExistence type="predicted"/>
<organism evidence="1 2">
    <name type="scientific">Gigaspora margarita</name>
    <dbReference type="NCBI Taxonomy" id="4874"/>
    <lineage>
        <taxon>Eukaryota</taxon>
        <taxon>Fungi</taxon>
        <taxon>Fungi incertae sedis</taxon>
        <taxon>Mucoromycota</taxon>
        <taxon>Glomeromycotina</taxon>
        <taxon>Glomeromycetes</taxon>
        <taxon>Diversisporales</taxon>
        <taxon>Gigasporaceae</taxon>
        <taxon>Gigaspora</taxon>
    </lineage>
</organism>
<comment type="caution">
    <text evidence="1">The sequence shown here is derived from an EMBL/GenBank/DDBJ whole genome shotgun (WGS) entry which is preliminary data.</text>
</comment>
<gene>
    <name evidence="1" type="ORF">GMARGA_LOCUS39283</name>
</gene>
<keyword evidence="2" id="KW-1185">Reference proteome</keyword>
<feature type="non-terminal residue" evidence="1">
    <location>
        <position position="46"/>
    </location>
</feature>
<reference evidence="1 2" key="1">
    <citation type="submission" date="2021-06" db="EMBL/GenBank/DDBJ databases">
        <authorList>
            <person name="Kallberg Y."/>
            <person name="Tangrot J."/>
            <person name="Rosling A."/>
        </authorList>
    </citation>
    <scope>NUCLEOTIDE SEQUENCE [LARGE SCALE GENOMIC DNA]</scope>
    <source>
        <strain evidence="1 2">120-4 pot B 10/14</strain>
    </source>
</reference>
<sequence length="46" mass="5536">VFQVWVLYLPPADKKINKEVLRTLMREIYNQKINMYTYIVGDFNAV</sequence>
<evidence type="ECO:0000313" key="2">
    <source>
        <dbReference type="Proteomes" id="UP000789901"/>
    </source>
</evidence>